<dbReference type="AlphaFoldDB" id="A0AB34KEI1"/>
<protein>
    <submittedName>
        <fullName evidence="1">Uncharacterized protein</fullName>
    </submittedName>
</protein>
<accession>A0AB34KEI1</accession>
<sequence>MDPYEPLPTYAEAVKEQQTADHIIRNEARYLTFDDTSTFSKLRSAINENSRAKDGKVYVESRMKRKMGGLVRRVLTERIPRRYETAEAREKSDP</sequence>
<comment type="caution">
    <text evidence="1">The sequence shown here is derived from an EMBL/GenBank/DDBJ whole genome shotgun (WGS) entry which is preliminary data.</text>
</comment>
<proteinExistence type="predicted"/>
<name>A0AB34KEI1_9PEZI</name>
<dbReference type="GeneID" id="96010501"/>
<evidence type="ECO:0000313" key="1">
    <source>
        <dbReference type="EMBL" id="KAL1582187.1"/>
    </source>
</evidence>
<gene>
    <name evidence="1" type="ORF">WHR41_09059</name>
</gene>
<dbReference type="RefSeq" id="XP_069225294.1">
    <property type="nucleotide sequence ID" value="XM_069377663.1"/>
</dbReference>
<dbReference type="Proteomes" id="UP000803884">
    <property type="component" value="Unassembled WGS sequence"/>
</dbReference>
<reference evidence="1 2" key="1">
    <citation type="journal article" date="2020" name="Microbiol. Resour. Announc.">
        <title>Draft Genome Sequence of a Cladosporium Species Isolated from the Mesophotic Ascidian Didemnum maculosum.</title>
        <authorList>
            <person name="Gioti A."/>
            <person name="Siaperas R."/>
            <person name="Nikolaivits E."/>
            <person name="Le Goff G."/>
            <person name="Ouazzani J."/>
            <person name="Kotoulas G."/>
            <person name="Topakas E."/>
        </authorList>
    </citation>
    <scope>NUCLEOTIDE SEQUENCE [LARGE SCALE GENOMIC DNA]</scope>
    <source>
        <strain evidence="1 2">TM138-S3</strain>
    </source>
</reference>
<evidence type="ECO:0000313" key="2">
    <source>
        <dbReference type="Proteomes" id="UP000803884"/>
    </source>
</evidence>
<dbReference type="EMBL" id="JAAQHG020000061">
    <property type="protein sequence ID" value="KAL1582187.1"/>
    <property type="molecule type" value="Genomic_DNA"/>
</dbReference>
<organism evidence="1 2">
    <name type="scientific">Cladosporium halotolerans</name>
    <dbReference type="NCBI Taxonomy" id="1052096"/>
    <lineage>
        <taxon>Eukaryota</taxon>
        <taxon>Fungi</taxon>
        <taxon>Dikarya</taxon>
        <taxon>Ascomycota</taxon>
        <taxon>Pezizomycotina</taxon>
        <taxon>Dothideomycetes</taxon>
        <taxon>Dothideomycetidae</taxon>
        <taxon>Cladosporiales</taxon>
        <taxon>Cladosporiaceae</taxon>
        <taxon>Cladosporium</taxon>
    </lineage>
</organism>
<keyword evidence="2" id="KW-1185">Reference proteome</keyword>